<sequence length="299" mass="33623">MTDNQASGAGDQQKLKQNTKPQYDQKDSNQQGATEKPGKCEIPRQRSRSSDSERRGRRRERAQEHGGKRERGRSAESRQGSKRSSNGRGIRNHHQDNLDETECPICFCSYDNVFKTPKLLSCGHTFCLECLARINVLSVEIKKLSCPVCRELTEIRHGRDLPHLGNNENVFRKLPPQMQQAQSVRFERSKGKLVLKNTHLTSCFSKKSTVLPVGNMEEGLASTTIVNVGRPPSRVRGRVGRMFQSNNCYYTVVVSIIVVAVALVIVGILTFVVMPNGEKWRKIGTDYTHQSPLHPRIAA</sequence>
<dbReference type="InterPro" id="IPR013083">
    <property type="entry name" value="Znf_RING/FYVE/PHD"/>
</dbReference>
<evidence type="ECO:0000256" key="6">
    <source>
        <dbReference type="SAM" id="Phobius"/>
    </source>
</evidence>
<dbReference type="GO" id="GO:0061630">
    <property type="term" value="F:ubiquitin protein ligase activity"/>
    <property type="evidence" value="ECO:0007669"/>
    <property type="project" value="TreeGrafter"/>
</dbReference>
<reference evidence="8 9" key="1">
    <citation type="submission" date="2021-06" db="EMBL/GenBank/DDBJ databases">
        <title>Chromosome-level genome assembly of the red-tail catfish (Hemibagrus wyckioides).</title>
        <authorList>
            <person name="Shao F."/>
        </authorList>
    </citation>
    <scope>NUCLEOTIDE SEQUENCE [LARGE SCALE GENOMIC DNA]</scope>
    <source>
        <strain evidence="8">EC202008001</strain>
        <tissue evidence="8">Blood</tissue>
    </source>
</reference>
<dbReference type="GO" id="GO:0016567">
    <property type="term" value="P:protein ubiquitination"/>
    <property type="evidence" value="ECO:0007669"/>
    <property type="project" value="TreeGrafter"/>
</dbReference>
<keyword evidence="9" id="KW-1185">Reference proteome</keyword>
<dbReference type="OrthoDB" id="342730at2759"/>
<keyword evidence="1" id="KW-0479">Metal-binding</keyword>
<evidence type="ECO:0000256" key="4">
    <source>
        <dbReference type="PROSITE-ProRule" id="PRU00175"/>
    </source>
</evidence>
<feature type="transmembrane region" description="Helical" evidence="6">
    <location>
        <begin position="249"/>
        <end position="273"/>
    </location>
</feature>
<comment type="caution">
    <text evidence="8">The sequence shown here is derived from an EMBL/GenBank/DDBJ whole genome shotgun (WGS) entry which is preliminary data.</text>
</comment>
<evidence type="ECO:0000259" key="7">
    <source>
        <dbReference type="PROSITE" id="PS50089"/>
    </source>
</evidence>
<name>A0A9D3NI31_9TELE</name>
<evidence type="ECO:0000313" key="9">
    <source>
        <dbReference type="Proteomes" id="UP000824219"/>
    </source>
</evidence>
<feature type="compositionally biased region" description="Basic and acidic residues" evidence="5">
    <location>
        <begin position="36"/>
        <end position="54"/>
    </location>
</feature>
<feature type="domain" description="RING-type" evidence="7">
    <location>
        <begin position="103"/>
        <end position="150"/>
    </location>
</feature>
<dbReference type="EMBL" id="JAHKSW010000017">
    <property type="protein sequence ID" value="KAG7321688.1"/>
    <property type="molecule type" value="Genomic_DNA"/>
</dbReference>
<dbReference type="InterPro" id="IPR051435">
    <property type="entry name" value="RING_finger_E3_ubiq-ligases"/>
</dbReference>
<keyword evidence="2 4" id="KW-0863">Zinc-finger</keyword>
<feature type="region of interest" description="Disordered" evidence="5">
    <location>
        <begin position="1"/>
        <end position="95"/>
    </location>
</feature>
<dbReference type="AlphaFoldDB" id="A0A9D3NI31"/>
<protein>
    <recommendedName>
        <fullName evidence="7">RING-type domain-containing protein</fullName>
    </recommendedName>
</protein>
<dbReference type="SUPFAM" id="SSF57850">
    <property type="entry name" value="RING/U-box"/>
    <property type="match status" value="1"/>
</dbReference>
<dbReference type="InterPro" id="IPR017907">
    <property type="entry name" value="Znf_RING_CS"/>
</dbReference>
<dbReference type="PROSITE" id="PS00518">
    <property type="entry name" value="ZF_RING_1"/>
    <property type="match status" value="1"/>
</dbReference>
<keyword evidence="3" id="KW-0862">Zinc</keyword>
<feature type="compositionally biased region" description="Basic and acidic residues" evidence="5">
    <location>
        <begin position="61"/>
        <end position="76"/>
    </location>
</feature>
<evidence type="ECO:0000256" key="3">
    <source>
        <dbReference type="ARBA" id="ARBA00022833"/>
    </source>
</evidence>
<dbReference type="Gene3D" id="3.30.40.10">
    <property type="entry name" value="Zinc/RING finger domain, C3HC4 (zinc finger)"/>
    <property type="match status" value="1"/>
</dbReference>
<dbReference type="PROSITE" id="PS50089">
    <property type="entry name" value="ZF_RING_2"/>
    <property type="match status" value="1"/>
</dbReference>
<dbReference type="CDD" id="cd16556">
    <property type="entry name" value="RING-HC_RNF183-like"/>
    <property type="match status" value="1"/>
</dbReference>
<evidence type="ECO:0000313" key="8">
    <source>
        <dbReference type="EMBL" id="KAG7321688.1"/>
    </source>
</evidence>
<proteinExistence type="predicted"/>
<accession>A0A9D3NI31</accession>
<dbReference type="Proteomes" id="UP000824219">
    <property type="component" value="Linkage Group LG17"/>
</dbReference>
<keyword evidence="6" id="KW-0812">Transmembrane</keyword>
<gene>
    <name evidence="8" type="ORF">KOW79_014546</name>
</gene>
<dbReference type="GO" id="GO:0008270">
    <property type="term" value="F:zinc ion binding"/>
    <property type="evidence" value="ECO:0007669"/>
    <property type="project" value="UniProtKB-KW"/>
</dbReference>
<dbReference type="Pfam" id="PF13445">
    <property type="entry name" value="zf-RING_UBOX"/>
    <property type="match status" value="1"/>
</dbReference>
<feature type="compositionally biased region" description="Polar residues" evidence="5">
    <location>
        <begin position="15"/>
        <end position="33"/>
    </location>
</feature>
<evidence type="ECO:0000256" key="5">
    <source>
        <dbReference type="SAM" id="MobiDB-lite"/>
    </source>
</evidence>
<dbReference type="InterPro" id="IPR001841">
    <property type="entry name" value="Znf_RING"/>
</dbReference>
<dbReference type="PANTHER" id="PTHR22791">
    <property type="entry name" value="RING-TYPE DOMAIN-CONTAINING PROTEIN"/>
    <property type="match status" value="1"/>
</dbReference>
<keyword evidence="6" id="KW-0472">Membrane</keyword>
<evidence type="ECO:0000256" key="1">
    <source>
        <dbReference type="ARBA" id="ARBA00022723"/>
    </source>
</evidence>
<dbReference type="InterPro" id="IPR027370">
    <property type="entry name" value="Znf-RING_euk"/>
</dbReference>
<dbReference type="SMART" id="SM00184">
    <property type="entry name" value="RING"/>
    <property type="match status" value="1"/>
</dbReference>
<keyword evidence="6" id="KW-1133">Transmembrane helix</keyword>
<organism evidence="8 9">
    <name type="scientific">Hemibagrus wyckioides</name>
    <dbReference type="NCBI Taxonomy" id="337641"/>
    <lineage>
        <taxon>Eukaryota</taxon>
        <taxon>Metazoa</taxon>
        <taxon>Chordata</taxon>
        <taxon>Craniata</taxon>
        <taxon>Vertebrata</taxon>
        <taxon>Euteleostomi</taxon>
        <taxon>Actinopterygii</taxon>
        <taxon>Neopterygii</taxon>
        <taxon>Teleostei</taxon>
        <taxon>Ostariophysi</taxon>
        <taxon>Siluriformes</taxon>
        <taxon>Bagridae</taxon>
        <taxon>Hemibagrus</taxon>
    </lineage>
</organism>
<evidence type="ECO:0000256" key="2">
    <source>
        <dbReference type="ARBA" id="ARBA00022771"/>
    </source>
</evidence>
<dbReference type="PANTHER" id="PTHR22791:SF9">
    <property type="entry name" value="RING FINGER PROTEIN 183"/>
    <property type="match status" value="1"/>
</dbReference>